<accession>A0ABN7VWZ8</accession>
<sequence length="42" mass="4999">MLFKSFDNGGLYGVWIKVKDKKDTGRIVLYMFNERYYMGSVK</sequence>
<comment type="caution">
    <text evidence="1">The sequence shown here is derived from an EMBL/GenBank/DDBJ whole genome shotgun (WGS) entry which is preliminary data.</text>
</comment>
<protein>
    <submittedName>
        <fullName evidence="1">14862_t:CDS:1</fullName>
    </submittedName>
</protein>
<dbReference type="Proteomes" id="UP000789901">
    <property type="component" value="Unassembled WGS sequence"/>
</dbReference>
<organism evidence="1 2">
    <name type="scientific">Gigaspora margarita</name>
    <dbReference type="NCBI Taxonomy" id="4874"/>
    <lineage>
        <taxon>Eukaryota</taxon>
        <taxon>Fungi</taxon>
        <taxon>Fungi incertae sedis</taxon>
        <taxon>Mucoromycota</taxon>
        <taxon>Glomeromycotina</taxon>
        <taxon>Glomeromycetes</taxon>
        <taxon>Diversisporales</taxon>
        <taxon>Gigasporaceae</taxon>
        <taxon>Gigaspora</taxon>
    </lineage>
</organism>
<evidence type="ECO:0000313" key="2">
    <source>
        <dbReference type="Proteomes" id="UP000789901"/>
    </source>
</evidence>
<evidence type="ECO:0000313" key="1">
    <source>
        <dbReference type="EMBL" id="CAG8803574.1"/>
    </source>
</evidence>
<gene>
    <name evidence="1" type="ORF">GMARGA_LOCUS23680</name>
</gene>
<name>A0ABN7VWZ8_GIGMA</name>
<keyword evidence="2" id="KW-1185">Reference proteome</keyword>
<reference evidence="1 2" key="1">
    <citation type="submission" date="2021-06" db="EMBL/GenBank/DDBJ databases">
        <authorList>
            <person name="Kallberg Y."/>
            <person name="Tangrot J."/>
            <person name="Rosling A."/>
        </authorList>
    </citation>
    <scope>NUCLEOTIDE SEQUENCE [LARGE SCALE GENOMIC DNA]</scope>
    <source>
        <strain evidence="1 2">120-4 pot B 10/14</strain>
    </source>
</reference>
<dbReference type="EMBL" id="CAJVQB010024199">
    <property type="protein sequence ID" value="CAG8803574.1"/>
    <property type="molecule type" value="Genomic_DNA"/>
</dbReference>
<feature type="non-terminal residue" evidence="1">
    <location>
        <position position="42"/>
    </location>
</feature>
<proteinExistence type="predicted"/>